<feature type="region of interest" description="Disordered" evidence="1">
    <location>
        <begin position="1"/>
        <end position="24"/>
    </location>
</feature>
<dbReference type="EMBL" id="CP013290">
    <property type="protein sequence ID" value="APH00807.1"/>
    <property type="molecule type" value="Genomic_DNA"/>
</dbReference>
<organism evidence="3 4">
    <name type="scientific">Janibacter indicus</name>
    <dbReference type="NCBI Taxonomy" id="857417"/>
    <lineage>
        <taxon>Bacteria</taxon>
        <taxon>Bacillati</taxon>
        <taxon>Actinomycetota</taxon>
        <taxon>Actinomycetes</taxon>
        <taxon>Micrococcales</taxon>
        <taxon>Intrasporangiaceae</taxon>
        <taxon>Janibacter</taxon>
    </lineage>
</organism>
<dbReference type="InterPro" id="IPR050445">
    <property type="entry name" value="Bact_polysacc_biosynth/exp"/>
</dbReference>
<keyword evidence="2" id="KW-0812">Transmembrane</keyword>
<evidence type="ECO:0000313" key="3">
    <source>
        <dbReference type="EMBL" id="APH00807.1"/>
    </source>
</evidence>
<feature type="compositionally biased region" description="Basic and acidic residues" evidence="1">
    <location>
        <begin position="79"/>
        <end position="99"/>
    </location>
</feature>
<accession>A0A1L3MEG2</accession>
<keyword evidence="2" id="KW-0472">Membrane</keyword>
<name>A0A1L3MEG2_9MICO</name>
<feature type="region of interest" description="Disordered" evidence="1">
    <location>
        <begin position="78"/>
        <end position="99"/>
    </location>
</feature>
<dbReference type="KEGG" id="jte:ASJ30_04050"/>
<reference evidence="3 4" key="1">
    <citation type="submission" date="2015-11" db="EMBL/GenBank/DDBJ databases">
        <authorList>
            <person name="Zhang Y."/>
            <person name="Guo Z."/>
        </authorList>
    </citation>
    <scope>NUCLEOTIDE SEQUENCE [LARGE SCALE GENOMIC DNA]</scope>
    <source>
        <strain evidence="3 4">YFY001</strain>
    </source>
</reference>
<keyword evidence="4" id="KW-1185">Reference proteome</keyword>
<dbReference type="Proteomes" id="UP000182938">
    <property type="component" value="Chromosome"/>
</dbReference>
<dbReference type="PANTHER" id="PTHR32309:SF31">
    <property type="entry name" value="CAPSULAR EXOPOLYSACCHARIDE FAMILY"/>
    <property type="match status" value="1"/>
</dbReference>
<proteinExistence type="predicted"/>
<dbReference type="AlphaFoldDB" id="A0A1L3MEG2"/>
<evidence type="ECO:0000256" key="1">
    <source>
        <dbReference type="SAM" id="MobiDB-lite"/>
    </source>
</evidence>
<gene>
    <name evidence="3" type="ORF">ASJ30_04050</name>
</gene>
<dbReference type="PANTHER" id="PTHR32309">
    <property type="entry name" value="TYROSINE-PROTEIN KINASE"/>
    <property type="match status" value="1"/>
</dbReference>
<sequence>MKSQAQVLIEPNESAVLPTSPSSPDPTRILPLGLLLGLLVGHGVAAIRHYNDTKLRHVDDVEETVGAGVLGVLPMSKDLGSERGEARRSKAFHEREALR</sequence>
<feature type="transmembrane region" description="Helical" evidence="2">
    <location>
        <begin position="29"/>
        <end position="47"/>
    </location>
</feature>
<dbReference type="RefSeq" id="WP_072623970.1">
    <property type="nucleotide sequence ID" value="NZ_CP013290.1"/>
</dbReference>
<keyword evidence="2" id="KW-1133">Transmembrane helix</keyword>
<evidence type="ECO:0000256" key="2">
    <source>
        <dbReference type="SAM" id="Phobius"/>
    </source>
</evidence>
<protein>
    <submittedName>
        <fullName evidence="3">Uncharacterized protein</fullName>
    </submittedName>
</protein>
<evidence type="ECO:0000313" key="4">
    <source>
        <dbReference type="Proteomes" id="UP000182938"/>
    </source>
</evidence>